<reference evidence="1" key="1">
    <citation type="journal article" date="2020" name="Nature">
        <title>Giant virus diversity and host interactions through global metagenomics.</title>
        <authorList>
            <person name="Schulz F."/>
            <person name="Roux S."/>
            <person name="Paez-Espino D."/>
            <person name="Jungbluth S."/>
            <person name="Walsh D.A."/>
            <person name="Denef V.J."/>
            <person name="McMahon K.D."/>
            <person name="Konstantinidis K.T."/>
            <person name="Eloe-Fadrosh E.A."/>
            <person name="Kyrpides N.C."/>
            <person name="Woyke T."/>
        </authorList>
    </citation>
    <scope>NUCLEOTIDE SEQUENCE</scope>
    <source>
        <strain evidence="1">GVMAG-M-3300005589-24</strain>
    </source>
</reference>
<protein>
    <submittedName>
        <fullName evidence="1">Uncharacterized protein</fullName>
    </submittedName>
</protein>
<organism evidence="1">
    <name type="scientific">viral metagenome</name>
    <dbReference type="NCBI Taxonomy" id="1070528"/>
    <lineage>
        <taxon>unclassified sequences</taxon>
        <taxon>metagenomes</taxon>
        <taxon>organismal metagenomes</taxon>
    </lineage>
</organism>
<accession>A0A6C0EMJ6</accession>
<sequence length="358" mass="41756">MPLSIAKLQDLLNTKGYIPNKYYVMDDMVFYIELFAIKTADIFLLYIPSKYNFSVSSSGENVFKIKYINMDSSETVEDEYAGTPDNVDIEATYGDVNIELSPDKNKLEEHLEDAYRHPVSLKDISKDDTIVLKALYRQMRRLRYCVQNIKYKLAVLYKNYFCAIRRDDSIDCMTIKHFPRVDCKKLLVVADLEMLYEKGEKLIEDIHSVRSSIYKVLERNQGMHTRVIDKMTNNRKDIVLIPQQAQAKKLQYDSIISDLEEMLATMLDAEKEVMEKLYQTEQENRPGLASDITNAHEKARLEKELDRINFLKSEITKNMLAVRNKRENTILSVDKIMFDNAVMFDCMIKNFAKLKGFC</sequence>
<proteinExistence type="predicted"/>
<name>A0A6C0EMJ6_9ZZZZ</name>
<dbReference type="EMBL" id="MN738878">
    <property type="protein sequence ID" value="QHT29519.1"/>
    <property type="molecule type" value="Genomic_DNA"/>
</dbReference>
<dbReference type="AlphaFoldDB" id="A0A6C0EMJ6"/>
<evidence type="ECO:0000313" key="1">
    <source>
        <dbReference type="EMBL" id="QHT29519.1"/>
    </source>
</evidence>